<proteinExistence type="predicted"/>
<evidence type="ECO:0000313" key="1">
    <source>
        <dbReference type="EMBL" id="QXN75446.1"/>
    </source>
</evidence>
<reference evidence="1" key="1">
    <citation type="submission" date="2021-02" db="EMBL/GenBank/DDBJ databases">
        <title>The hidden world within plants: metatranscriptomics unveil the complexity of wood microbiomes in grapevine.</title>
        <authorList>
            <person name="Nerva L."/>
            <person name="Garcia J.F."/>
            <person name="Favaretto F."/>
            <person name="Giudice G."/>
            <person name="Moffa L."/>
            <person name="Dario C."/>
            <person name="Riccardo V."/>
            <person name="Gambino G."/>
            <person name="Chitarra W."/>
        </authorList>
    </citation>
    <scope>NUCLEOTIDE SEQUENCE</scope>
</reference>
<organism evidence="1">
    <name type="scientific">Grapevine-associated tombus-like virus 4</name>
    <dbReference type="NCBI Taxonomy" id="2814344"/>
    <lineage>
        <taxon>Viruses</taxon>
        <taxon>Riboviria</taxon>
        <taxon>Orthornavirae</taxon>
        <taxon>Kitrinoviricota</taxon>
        <taxon>Tolucaviricetes</taxon>
        <taxon>Tolivirales</taxon>
        <taxon>Tombusviridae</taxon>
    </lineage>
</organism>
<protein>
    <submittedName>
        <fullName evidence="1">Uncharacterized protein</fullName>
    </submittedName>
</protein>
<accession>A0A8F5RC16</accession>
<name>A0A8F5RC16_9TOMB</name>
<dbReference type="EMBL" id="MW648535">
    <property type="protein sequence ID" value="QXN75446.1"/>
    <property type="molecule type" value="Genomic_RNA"/>
</dbReference>
<sequence>MRPAYRLRRHGRLTNQMEKTATEALDLLLESGGLQTSSNVVGTWVRLIQEAKGVKLARGERVSWLQEEGKPELSDWMLEVVVDGRTQLMSLVTYTKLFNYACFRPRTAELVAALRTRAVQLHKELDYPENLGALVLPGTVAMAMHVLPHESRSWDAMGGEVGFRSSRASGWVAARTVPETHVRTGLRVASWVDRMCVAIAGGTTTRGRVLPRAVA</sequence>